<dbReference type="Gene3D" id="1.10.10.10">
    <property type="entry name" value="Winged helix-like DNA-binding domain superfamily/Winged helix DNA-binding domain"/>
    <property type="match status" value="1"/>
</dbReference>
<reference evidence="7" key="1">
    <citation type="journal article" date="2019" name="Int. J. Syst. Evol. Microbiol.">
        <title>The Global Catalogue of Microorganisms (GCM) 10K type strain sequencing project: providing services to taxonomists for standard genome sequencing and annotation.</title>
        <authorList>
            <consortium name="The Broad Institute Genomics Platform"/>
            <consortium name="The Broad Institute Genome Sequencing Center for Infectious Disease"/>
            <person name="Wu L."/>
            <person name="Ma J."/>
        </authorList>
    </citation>
    <scope>NUCLEOTIDE SEQUENCE [LARGE SCALE GENOMIC DNA]</scope>
    <source>
        <strain evidence="7">CCUG 55609</strain>
    </source>
</reference>
<keyword evidence="2" id="KW-0805">Transcription regulation</keyword>
<keyword evidence="7" id="KW-1185">Reference proteome</keyword>
<sequence length="312" mass="34868">MAERKDSSRDMMALTHFSLTALRSFEVASRHLSFTKAAEELFLTRSAISQQISLLEGQIGVKLFHRIHSKLVLSREGELLAGVIRKSLLNIESTLDSIRSSDITGKLVVGSLPSFGAKWLAPRISQFGELYPKIEIRLLSYVSLDDVISNGVDIAVSFARETQPGIRQEILLQDEIWPICAPSILRADQPVRTSADLRHYPILHTTLEGLDFGASWDGWLAELGLPPFPTHRAISFSRAYMMIEAATRGQGIGIAMRSLVEQDVNSGKLLRLFDFRVEASKLIALFYPEAAEHRPAVRAFTEWIHGQIERGM</sequence>
<dbReference type="CDD" id="cd08432">
    <property type="entry name" value="PBP2_GcdR_TrpI_HvrB_AmpR_like"/>
    <property type="match status" value="1"/>
</dbReference>
<dbReference type="InterPro" id="IPR058163">
    <property type="entry name" value="LysR-type_TF_proteobact-type"/>
</dbReference>
<dbReference type="Proteomes" id="UP001597173">
    <property type="component" value="Unassembled WGS sequence"/>
</dbReference>
<dbReference type="EMBL" id="JBHTNF010000019">
    <property type="protein sequence ID" value="MFD1330174.1"/>
    <property type="molecule type" value="Genomic_DNA"/>
</dbReference>
<comment type="caution">
    <text evidence="6">The sequence shown here is derived from an EMBL/GenBank/DDBJ whole genome shotgun (WGS) entry which is preliminary data.</text>
</comment>
<dbReference type="InterPro" id="IPR005119">
    <property type="entry name" value="LysR_subst-bd"/>
</dbReference>
<proteinExistence type="inferred from homology"/>
<dbReference type="InterPro" id="IPR000847">
    <property type="entry name" value="LysR_HTH_N"/>
</dbReference>
<evidence type="ECO:0000256" key="3">
    <source>
        <dbReference type="ARBA" id="ARBA00023125"/>
    </source>
</evidence>
<comment type="similarity">
    <text evidence="1">Belongs to the LysR transcriptional regulatory family.</text>
</comment>
<dbReference type="SUPFAM" id="SSF46785">
    <property type="entry name" value="Winged helix' DNA-binding domain"/>
    <property type="match status" value="1"/>
</dbReference>
<dbReference type="PROSITE" id="PS50931">
    <property type="entry name" value="HTH_LYSR"/>
    <property type="match status" value="1"/>
</dbReference>
<name>A0ABW3Z1W3_MYCRA</name>
<gene>
    <name evidence="6" type="ORF">ACFQ33_19995</name>
</gene>
<dbReference type="RefSeq" id="WP_374841044.1">
    <property type="nucleotide sequence ID" value="NZ_JBHEEW010000018.1"/>
</dbReference>
<dbReference type="InterPro" id="IPR036388">
    <property type="entry name" value="WH-like_DNA-bd_sf"/>
</dbReference>
<keyword evidence="4" id="KW-0804">Transcription</keyword>
<evidence type="ECO:0000313" key="7">
    <source>
        <dbReference type="Proteomes" id="UP001597173"/>
    </source>
</evidence>
<dbReference type="SUPFAM" id="SSF53850">
    <property type="entry name" value="Periplasmic binding protein-like II"/>
    <property type="match status" value="1"/>
</dbReference>
<keyword evidence="3" id="KW-0238">DNA-binding</keyword>
<evidence type="ECO:0000256" key="2">
    <source>
        <dbReference type="ARBA" id="ARBA00023015"/>
    </source>
</evidence>
<dbReference type="PANTHER" id="PTHR30537">
    <property type="entry name" value="HTH-TYPE TRANSCRIPTIONAL REGULATOR"/>
    <property type="match status" value="1"/>
</dbReference>
<evidence type="ECO:0000313" key="6">
    <source>
        <dbReference type="EMBL" id="MFD1330174.1"/>
    </source>
</evidence>
<dbReference type="Pfam" id="PF03466">
    <property type="entry name" value="LysR_substrate"/>
    <property type="match status" value="1"/>
</dbReference>
<feature type="domain" description="HTH lysR-type" evidence="5">
    <location>
        <begin position="17"/>
        <end position="74"/>
    </location>
</feature>
<dbReference type="InterPro" id="IPR036390">
    <property type="entry name" value="WH_DNA-bd_sf"/>
</dbReference>
<dbReference type="Pfam" id="PF00126">
    <property type="entry name" value="HTH_1"/>
    <property type="match status" value="1"/>
</dbReference>
<evidence type="ECO:0000256" key="1">
    <source>
        <dbReference type="ARBA" id="ARBA00009437"/>
    </source>
</evidence>
<organism evidence="6 7">
    <name type="scientific">Mycoplana ramosa</name>
    <name type="common">Mycoplana bullata</name>
    <dbReference type="NCBI Taxonomy" id="40837"/>
    <lineage>
        <taxon>Bacteria</taxon>
        <taxon>Pseudomonadati</taxon>
        <taxon>Pseudomonadota</taxon>
        <taxon>Alphaproteobacteria</taxon>
        <taxon>Hyphomicrobiales</taxon>
        <taxon>Rhizobiaceae</taxon>
        <taxon>Mycoplana</taxon>
    </lineage>
</organism>
<dbReference type="Gene3D" id="3.40.190.10">
    <property type="entry name" value="Periplasmic binding protein-like II"/>
    <property type="match status" value="2"/>
</dbReference>
<evidence type="ECO:0000259" key="5">
    <source>
        <dbReference type="PROSITE" id="PS50931"/>
    </source>
</evidence>
<dbReference type="PRINTS" id="PR00039">
    <property type="entry name" value="HTHLYSR"/>
</dbReference>
<evidence type="ECO:0000256" key="4">
    <source>
        <dbReference type="ARBA" id="ARBA00023163"/>
    </source>
</evidence>
<protein>
    <submittedName>
        <fullName evidence="6">LysR substrate-binding domain-containing protein</fullName>
    </submittedName>
</protein>
<accession>A0ABW3Z1W3</accession>
<dbReference type="PANTHER" id="PTHR30537:SF74">
    <property type="entry name" value="HTH-TYPE TRANSCRIPTIONAL REGULATOR TRPI"/>
    <property type="match status" value="1"/>
</dbReference>